<name>A0A2M4DKC1_ANODA</name>
<protein>
    <submittedName>
        <fullName evidence="2">Putative secreted protein</fullName>
    </submittedName>
</protein>
<evidence type="ECO:0000256" key="1">
    <source>
        <dbReference type="SAM" id="SignalP"/>
    </source>
</evidence>
<dbReference type="EMBL" id="GGFL01013811">
    <property type="protein sequence ID" value="MBW77989.1"/>
    <property type="molecule type" value="Transcribed_RNA"/>
</dbReference>
<feature type="chain" id="PRO_5014656489" evidence="1">
    <location>
        <begin position="29"/>
        <end position="176"/>
    </location>
</feature>
<dbReference type="AlphaFoldDB" id="A0A2M4DKC1"/>
<sequence length="176" mass="19403">MPFMRLTRMRTTDRLLLLLLLQNVKVTGRFMCVACTIDETRRRFSDTKHRRRPIAGSVVAGISETFSSARCNVDIAVPQLLDGPVAVVRLEDCACWCTSKNSVNGESRWDEDADCGLSSMLVLPLNNWSSFESLELNISLISSSGVLFLPVVPTPEFPSLPVSLSTVPVQFSLAPV</sequence>
<proteinExistence type="predicted"/>
<feature type="signal peptide" evidence="1">
    <location>
        <begin position="1"/>
        <end position="28"/>
    </location>
</feature>
<organism evidence="2">
    <name type="scientific">Anopheles darlingi</name>
    <name type="common">Mosquito</name>
    <dbReference type="NCBI Taxonomy" id="43151"/>
    <lineage>
        <taxon>Eukaryota</taxon>
        <taxon>Metazoa</taxon>
        <taxon>Ecdysozoa</taxon>
        <taxon>Arthropoda</taxon>
        <taxon>Hexapoda</taxon>
        <taxon>Insecta</taxon>
        <taxon>Pterygota</taxon>
        <taxon>Neoptera</taxon>
        <taxon>Endopterygota</taxon>
        <taxon>Diptera</taxon>
        <taxon>Nematocera</taxon>
        <taxon>Culicoidea</taxon>
        <taxon>Culicidae</taxon>
        <taxon>Anophelinae</taxon>
        <taxon>Anopheles</taxon>
    </lineage>
</organism>
<evidence type="ECO:0000313" key="2">
    <source>
        <dbReference type="EMBL" id="MBW77989.1"/>
    </source>
</evidence>
<keyword evidence="1" id="KW-0732">Signal</keyword>
<accession>A0A2M4DKC1</accession>
<reference evidence="2" key="1">
    <citation type="submission" date="2018-01" db="EMBL/GenBank/DDBJ databases">
        <title>An insight into the sialome of Amazonian anophelines.</title>
        <authorList>
            <person name="Ribeiro J.M."/>
            <person name="Scarpassa V."/>
            <person name="Calvo E."/>
        </authorList>
    </citation>
    <scope>NUCLEOTIDE SEQUENCE</scope>
</reference>